<proteinExistence type="predicted"/>
<keyword evidence="3 8" id="KW-0812">Transmembrane</keyword>
<dbReference type="FunFam" id="3.80.10.10:FF:000383">
    <property type="entry name" value="Leucine-rich repeat receptor protein kinase EMS1"/>
    <property type="match status" value="1"/>
</dbReference>
<evidence type="ECO:0000256" key="6">
    <source>
        <dbReference type="ARBA" id="ARBA00023136"/>
    </source>
</evidence>
<keyword evidence="5 8" id="KW-1133">Transmembrane helix</keyword>
<dbReference type="InterPro" id="IPR052595">
    <property type="entry name" value="LRRC69/RLP"/>
</dbReference>
<evidence type="ECO:0000256" key="8">
    <source>
        <dbReference type="SAM" id="Phobius"/>
    </source>
</evidence>
<evidence type="ECO:0000256" key="1">
    <source>
        <dbReference type="ARBA" id="ARBA00004370"/>
    </source>
</evidence>
<protein>
    <recommendedName>
        <fullName evidence="11">Leucine-rich repeat-containing N-terminal plant-type domain-containing protein</fullName>
    </recommendedName>
</protein>
<dbReference type="Gene3D" id="3.80.10.10">
    <property type="entry name" value="Ribonuclease Inhibitor"/>
    <property type="match status" value="2"/>
</dbReference>
<evidence type="ECO:0000313" key="9">
    <source>
        <dbReference type="EMBL" id="EJK71050.1"/>
    </source>
</evidence>
<keyword evidence="10" id="KW-1185">Reference proteome</keyword>
<dbReference type="InterPro" id="IPR003591">
    <property type="entry name" value="Leu-rich_rpt_typical-subtyp"/>
</dbReference>
<evidence type="ECO:0000256" key="3">
    <source>
        <dbReference type="ARBA" id="ARBA00022692"/>
    </source>
</evidence>
<comment type="caution">
    <text evidence="9">The sequence shown here is derived from an EMBL/GenBank/DDBJ whole genome shotgun (WGS) entry which is preliminary data.</text>
</comment>
<feature type="transmembrane region" description="Helical" evidence="8">
    <location>
        <begin position="127"/>
        <end position="149"/>
    </location>
</feature>
<dbReference type="InterPro" id="IPR032675">
    <property type="entry name" value="LRR_dom_sf"/>
</dbReference>
<keyword evidence="6 8" id="KW-0472">Membrane</keyword>
<dbReference type="eggNOG" id="ENOG502TN9S">
    <property type="taxonomic scope" value="Eukaryota"/>
</dbReference>
<organism evidence="9 10">
    <name type="scientific">Thalassiosira oceanica</name>
    <name type="common">Marine diatom</name>
    <dbReference type="NCBI Taxonomy" id="159749"/>
    <lineage>
        <taxon>Eukaryota</taxon>
        <taxon>Sar</taxon>
        <taxon>Stramenopiles</taxon>
        <taxon>Ochrophyta</taxon>
        <taxon>Bacillariophyta</taxon>
        <taxon>Coscinodiscophyceae</taxon>
        <taxon>Thalassiosirophycidae</taxon>
        <taxon>Thalassiosirales</taxon>
        <taxon>Thalassiosiraceae</taxon>
        <taxon>Thalassiosira</taxon>
    </lineage>
</organism>
<name>K0T032_THAOC</name>
<dbReference type="FunFam" id="3.80.10.10:FF:000129">
    <property type="entry name" value="Leucine-rich repeat receptor-like kinase"/>
    <property type="match status" value="1"/>
</dbReference>
<dbReference type="GO" id="GO:0016020">
    <property type="term" value="C:membrane"/>
    <property type="evidence" value="ECO:0007669"/>
    <property type="project" value="UniProtKB-SubCell"/>
</dbReference>
<evidence type="ECO:0000256" key="2">
    <source>
        <dbReference type="ARBA" id="ARBA00022614"/>
    </source>
</evidence>
<dbReference type="InterPro" id="IPR001611">
    <property type="entry name" value="Leu-rich_rpt"/>
</dbReference>
<keyword evidence="2" id="KW-0433">Leucine-rich repeat</keyword>
<dbReference type="SUPFAM" id="SSF52058">
    <property type="entry name" value="L domain-like"/>
    <property type="match status" value="1"/>
</dbReference>
<feature type="compositionally biased region" description="Basic residues" evidence="7">
    <location>
        <begin position="7"/>
        <end position="18"/>
    </location>
</feature>
<dbReference type="Pfam" id="PF00560">
    <property type="entry name" value="LRR_1"/>
    <property type="match status" value="2"/>
</dbReference>
<evidence type="ECO:0000256" key="7">
    <source>
        <dbReference type="SAM" id="MobiDB-lite"/>
    </source>
</evidence>
<dbReference type="AlphaFoldDB" id="K0T032"/>
<sequence>MAEDDRRKKKKKKKKSKRRAENGDDVEAGDALPIESGEAEFASSAYTPDGGELHGSAEVAALMPTDEDLIPAPIEEPDMGEAGGQEFNEDGLAVAMAVDAGDEDEYIYAAIEYDPDSKPPLHKNRRFRVYTCIALIVVVAVVGVVVVYVTKSAKGTQINDQFVAATPEPTRSPTKSPVTDREQAGIIEQIEAGVLQRGANFSVIERDDPRFLALDWILHYDQMQLESDDVNLYQRYVLALLAFNLESVEWFNCGRHMNIGPNGTENFVNEDCIFDNPSTGQKEDFKIWLSSTDECDWFGVICSSDGVVRGLELIGNELIGQIPPEISQLRFLQYLALNGNCLHGTIPAEFGTMPNLLSLELQGNGLSGEVPNEIYSASKLQLLNVAMQFQYAYTCKREDGSQVNTLYAGGDPANGYNWGLQGQILGPEVATWRSMKGLHIFSNSFDGTIADEIGDLKYLVFLRAQNNAIAGMIPSPITRLSKLRELMLGKNEIYSDLPPDIGNMEDLEDLRVTENEMFGGIPNSLYQLKKLKKLWLEDTLKCEEIRDEKSGNLTGYDCDMSSEYGFDGPISSEIGNLSRLSHLIINNNPLTGTVPSEIGQCEALCEFRFPDL</sequence>
<evidence type="ECO:0000256" key="5">
    <source>
        <dbReference type="ARBA" id="ARBA00022989"/>
    </source>
</evidence>
<feature type="region of interest" description="Disordered" evidence="7">
    <location>
        <begin position="1"/>
        <end position="54"/>
    </location>
</feature>
<dbReference type="PANTHER" id="PTHR48057">
    <property type="entry name" value="LEUCINE-RICH REPEAT SERINE/THREONINE-PROTEIN KINASE 1"/>
    <property type="match status" value="1"/>
</dbReference>
<dbReference type="EMBL" id="AGNL01007716">
    <property type="protein sequence ID" value="EJK71050.1"/>
    <property type="molecule type" value="Genomic_DNA"/>
</dbReference>
<evidence type="ECO:0008006" key="11">
    <source>
        <dbReference type="Google" id="ProtNLM"/>
    </source>
</evidence>
<keyword evidence="4" id="KW-0677">Repeat</keyword>
<dbReference type="Proteomes" id="UP000266841">
    <property type="component" value="Unassembled WGS sequence"/>
</dbReference>
<comment type="subcellular location">
    <subcellularLocation>
        <location evidence="1">Membrane</location>
    </subcellularLocation>
</comment>
<dbReference type="SMART" id="SM00369">
    <property type="entry name" value="LRR_TYP"/>
    <property type="match status" value="4"/>
</dbReference>
<gene>
    <name evidence="9" type="ORF">THAOC_07545</name>
</gene>
<reference evidence="9 10" key="1">
    <citation type="journal article" date="2012" name="Genome Biol.">
        <title>Genome and low-iron response of an oceanic diatom adapted to chronic iron limitation.</title>
        <authorList>
            <person name="Lommer M."/>
            <person name="Specht M."/>
            <person name="Roy A.S."/>
            <person name="Kraemer L."/>
            <person name="Andreson R."/>
            <person name="Gutowska M.A."/>
            <person name="Wolf J."/>
            <person name="Bergner S.V."/>
            <person name="Schilhabel M.B."/>
            <person name="Klostermeier U.C."/>
            <person name="Beiko R.G."/>
            <person name="Rosenstiel P."/>
            <person name="Hippler M."/>
            <person name="Laroche J."/>
        </authorList>
    </citation>
    <scope>NUCLEOTIDE SEQUENCE [LARGE SCALE GENOMIC DNA]</scope>
    <source>
        <strain evidence="9 10">CCMP1005</strain>
    </source>
</reference>
<accession>K0T032</accession>
<dbReference type="OrthoDB" id="48383at2759"/>
<evidence type="ECO:0000313" key="10">
    <source>
        <dbReference type="Proteomes" id="UP000266841"/>
    </source>
</evidence>
<evidence type="ECO:0000256" key="4">
    <source>
        <dbReference type="ARBA" id="ARBA00022737"/>
    </source>
</evidence>
<dbReference type="PANTHER" id="PTHR48057:SF7">
    <property type="entry name" value="LEUCINE-RICH REPEAT SERINE_THREONINE-PROTEIN KINASE 1"/>
    <property type="match status" value="1"/>
</dbReference>